<name>A0A9P1NJZ2_9VIBR</name>
<protein>
    <submittedName>
        <fullName evidence="1">Ribose-5-phosphate isomerase A</fullName>
    </submittedName>
</protein>
<proteinExistence type="predicted"/>
<dbReference type="Pfam" id="PF11140">
    <property type="entry name" value="DUF2913"/>
    <property type="match status" value="1"/>
</dbReference>
<dbReference type="GO" id="GO:0016853">
    <property type="term" value="F:isomerase activity"/>
    <property type="evidence" value="ECO:0007669"/>
    <property type="project" value="UniProtKB-KW"/>
</dbReference>
<evidence type="ECO:0000313" key="1">
    <source>
        <dbReference type="EMBL" id="CBJ93195.1"/>
    </source>
</evidence>
<accession>A0A9P1NJZ2</accession>
<keyword evidence="1" id="KW-0413">Isomerase</keyword>
<dbReference type="AlphaFoldDB" id="A0A9P1NJZ2"/>
<gene>
    <name evidence="1" type="ORF">VIBNI_0172</name>
</gene>
<sequence>MSPRRELSYHQTLSELVCHALLHLLSHVSMRSRFVPTATRNDILVKYLKPRLRDPALSSVKKDIKSMIAIGRHSTGNLERKLYAIQDLAAKALARPMDKLCTVLEHLQQHNGIDSQVFSQGKLSKPNVVYLMESDIEATVASVVSGSSPIPLLVAPSSVNAVTSSLEKLGGVSVEMKGLLPQYELERLDLHL</sequence>
<keyword evidence="1" id="KW-0614">Plasmid</keyword>
<geneLocation type="plasmid" evidence="1">
    <name>VIBNI_pA</name>
</geneLocation>
<dbReference type="RefSeq" id="WP_013610326.1">
    <property type="nucleotide sequence ID" value="NC_015156.1"/>
</dbReference>
<reference evidence="1" key="1">
    <citation type="submission" date="2010-02" db="EMBL/GenBank/DDBJ databases">
        <authorList>
            <person name="Genoscope - CEA"/>
        </authorList>
    </citation>
    <scope>NUCLEOTIDE SEQUENCE</scope>
    <source>
        <plasmid evidence="1">VIBNI_pA</plasmid>
    </source>
</reference>
<dbReference type="EMBL" id="FP893246">
    <property type="protein sequence ID" value="CBJ93195.1"/>
    <property type="molecule type" value="Genomic_DNA"/>
</dbReference>
<organism evidence="1">
    <name type="scientific">Vibrio nigripulchritudo</name>
    <dbReference type="NCBI Taxonomy" id="28173"/>
    <lineage>
        <taxon>Bacteria</taxon>
        <taxon>Pseudomonadati</taxon>
        <taxon>Pseudomonadota</taxon>
        <taxon>Gammaproteobacteria</taxon>
        <taxon>Vibrionales</taxon>
        <taxon>Vibrionaceae</taxon>
        <taxon>Vibrio</taxon>
    </lineage>
</organism>
<dbReference type="InterPro" id="IPR021316">
    <property type="entry name" value="DUF2913"/>
</dbReference>